<protein>
    <recommendedName>
        <fullName evidence="7">T-box domain-containing protein</fullName>
    </recommendedName>
</protein>
<keyword evidence="3" id="KW-0804">Transcription</keyword>
<dbReference type="PANTHER" id="PTHR11267">
    <property type="entry name" value="T-BOX PROTEIN-RELATED"/>
    <property type="match status" value="1"/>
</dbReference>
<feature type="compositionally biased region" description="Polar residues" evidence="6">
    <location>
        <begin position="195"/>
        <end position="208"/>
    </location>
</feature>
<dbReference type="GO" id="GO:0045893">
    <property type="term" value="P:positive regulation of DNA-templated transcription"/>
    <property type="evidence" value="ECO:0007669"/>
    <property type="project" value="InterPro"/>
</dbReference>
<gene>
    <name evidence="8" type="ORF">PSYICH_LOCUS1693</name>
</gene>
<feature type="domain" description="T-box" evidence="7">
    <location>
        <begin position="1"/>
        <end position="61"/>
    </location>
</feature>
<feature type="region of interest" description="Disordered" evidence="6">
    <location>
        <begin position="174"/>
        <end position="208"/>
    </location>
</feature>
<keyword evidence="1" id="KW-0805">Transcription regulation</keyword>
<dbReference type="SMART" id="SM00425">
    <property type="entry name" value="TBOX"/>
    <property type="match status" value="1"/>
</dbReference>
<keyword evidence="9" id="KW-1185">Reference proteome</keyword>
<dbReference type="PRINTS" id="PR00937">
    <property type="entry name" value="TBOX"/>
</dbReference>
<comment type="subcellular location">
    <subcellularLocation>
        <location evidence="5">Nucleus</location>
    </subcellularLocation>
</comment>
<evidence type="ECO:0000313" key="9">
    <source>
        <dbReference type="Proteomes" id="UP001153636"/>
    </source>
</evidence>
<evidence type="ECO:0000256" key="1">
    <source>
        <dbReference type="ARBA" id="ARBA00023015"/>
    </source>
</evidence>
<dbReference type="InterPro" id="IPR046360">
    <property type="entry name" value="T-box_DNA-bd"/>
</dbReference>
<dbReference type="GO" id="GO:0001708">
    <property type="term" value="P:cell fate specification"/>
    <property type="evidence" value="ECO:0007669"/>
    <property type="project" value="TreeGrafter"/>
</dbReference>
<evidence type="ECO:0000256" key="5">
    <source>
        <dbReference type="PROSITE-ProRule" id="PRU00201"/>
    </source>
</evidence>
<dbReference type="Gene3D" id="2.60.40.820">
    <property type="entry name" value="Transcription factor, T-box"/>
    <property type="match status" value="1"/>
</dbReference>
<keyword evidence="2 5" id="KW-0238">DNA-binding</keyword>
<dbReference type="GO" id="GO:0000981">
    <property type="term" value="F:DNA-binding transcription factor activity, RNA polymerase II-specific"/>
    <property type="evidence" value="ECO:0007669"/>
    <property type="project" value="TreeGrafter"/>
</dbReference>
<dbReference type="GO" id="GO:0005634">
    <property type="term" value="C:nucleus"/>
    <property type="evidence" value="ECO:0007669"/>
    <property type="project" value="UniProtKB-SubCell"/>
</dbReference>
<reference evidence="8" key="1">
    <citation type="submission" date="2022-01" db="EMBL/GenBank/DDBJ databases">
        <authorList>
            <person name="King R."/>
        </authorList>
    </citation>
    <scope>NUCLEOTIDE SEQUENCE</scope>
</reference>
<sequence length="361" mass="41032">MLNSLHKYEPRVHLVRVGTEPRRVLTFPFPETQFIAVTAYQNEEVTSLKIKYNPFAKAFLDAKERPDNLYSQREFSTYGQQQTQYHQYGSWFLPHQAMYTPSTQMSPCQFRSSPTLKRQKSAPYTIQRQKSASVSPPSHVYTPPDHVQQQPLYNSTGPTYTSWPTMTTIQTQTPPSSMNCWSLSSSPPAHHQMAAQHTSPNQSPSHQVYSPITSITNLSYPGYYTDVAYQSPEYVPVVNSELTYTQIGLDRSTPIVYQSEEPSSQKDEYEGSTSIDSTSEERPGEKLAAAFEEENCSAQRLLESGTQTLLAVYNAPKSVKSLDHLRYMHYVESTKLNKPVQLSNIPPTSAAARQHFKRVYY</sequence>
<dbReference type="AlphaFoldDB" id="A0A9P0CFS2"/>
<evidence type="ECO:0000256" key="6">
    <source>
        <dbReference type="SAM" id="MobiDB-lite"/>
    </source>
</evidence>
<evidence type="ECO:0000256" key="4">
    <source>
        <dbReference type="ARBA" id="ARBA00023242"/>
    </source>
</evidence>
<proteinExistence type="predicted"/>
<name>A0A9P0CFS2_9CUCU</name>
<dbReference type="EMBL" id="OV651822">
    <property type="protein sequence ID" value="CAH1100516.1"/>
    <property type="molecule type" value="Genomic_DNA"/>
</dbReference>
<dbReference type="GO" id="GO:0001707">
    <property type="term" value="P:mesoderm formation"/>
    <property type="evidence" value="ECO:0007669"/>
    <property type="project" value="TreeGrafter"/>
</dbReference>
<dbReference type="GO" id="GO:0000785">
    <property type="term" value="C:chromatin"/>
    <property type="evidence" value="ECO:0007669"/>
    <property type="project" value="TreeGrafter"/>
</dbReference>
<dbReference type="InterPro" id="IPR008967">
    <property type="entry name" value="p53-like_TF_DNA-bd_sf"/>
</dbReference>
<dbReference type="Pfam" id="PF00907">
    <property type="entry name" value="T-box"/>
    <property type="match status" value="1"/>
</dbReference>
<dbReference type="Proteomes" id="UP001153636">
    <property type="component" value="Chromosome 10"/>
</dbReference>
<keyword evidence="4 5" id="KW-0539">Nucleus</keyword>
<dbReference type="OrthoDB" id="7442607at2759"/>
<feature type="region of interest" description="Disordered" evidence="6">
    <location>
        <begin position="104"/>
        <end position="150"/>
    </location>
</feature>
<organism evidence="8 9">
    <name type="scientific">Psylliodes chrysocephalus</name>
    <dbReference type="NCBI Taxonomy" id="3402493"/>
    <lineage>
        <taxon>Eukaryota</taxon>
        <taxon>Metazoa</taxon>
        <taxon>Ecdysozoa</taxon>
        <taxon>Arthropoda</taxon>
        <taxon>Hexapoda</taxon>
        <taxon>Insecta</taxon>
        <taxon>Pterygota</taxon>
        <taxon>Neoptera</taxon>
        <taxon>Endopterygota</taxon>
        <taxon>Coleoptera</taxon>
        <taxon>Polyphaga</taxon>
        <taxon>Cucujiformia</taxon>
        <taxon>Chrysomeloidea</taxon>
        <taxon>Chrysomelidae</taxon>
        <taxon>Galerucinae</taxon>
        <taxon>Alticini</taxon>
        <taxon>Psylliodes</taxon>
    </lineage>
</organism>
<dbReference type="InterPro" id="IPR001699">
    <property type="entry name" value="TF_T-box"/>
</dbReference>
<dbReference type="PANTHER" id="PTHR11267:SF106">
    <property type="entry name" value="T-RELATED PROTEIN"/>
    <property type="match status" value="1"/>
</dbReference>
<dbReference type="InterPro" id="IPR036960">
    <property type="entry name" value="T-box_sf"/>
</dbReference>
<comment type="caution">
    <text evidence="5">Lacks conserved residue(s) required for the propagation of feature annotation.</text>
</comment>
<evidence type="ECO:0000313" key="8">
    <source>
        <dbReference type="EMBL" id="CAH1100516.1"/>
    </source>
</evidence>
<feature type="region of interest" description="Disordered" evidence="6">
    <location>
        <begin position="253"/>
        <end position="285"/>
    </location>
</feature>
<dbReference type="PRINTS" id="PR00938">
    <property type="entry name" value="BRACHYURY"/>
</dbReference>
<dbReference type="InterPro" id="IPR002070">
    <property type="entry name" value="TF_Brachyury"/>
</dbReference>
<dbReference type="PROSITE" id="PS50252">
    <property type="entry name" value="TBOX_3"/>
    <property type="match status" value="1"/>
</dbReference>
<feature type="compositionally biased region" description="Polar residues" evidence="6">
    <location>
        <begin position="104"/>
        <end position="136"/>
    </location>
</feature>
<evidence type="ECO:0000256" key="2">
    <source>
        <dbReference type="ARBA" id="ARBA00023125"/>
    </source>
</evidence>
<evidence type="ECO:0000259" key="7">
    <source>
        <dbReference type="PROSITE" id="PS50252"/>
    </source>
</evidence>
<dbReference type="SUPFAM" id="SSF49417">
    <property type="entry name" value="p53-like transcription factors"/>
    <property type="match status" value="1"/>
</dbReference>
<dbReference type="GO" id="GO:0003007">
    <property type="term" value="P:heart morphogenesis"/>
    <property type="evidence" value="ECO:0007669"/>
    <property type="project" value="TreeGrafter"/>
</dbReference>
<evidence type="ECO:0000256" key="3">
    <source>
        <dbReference type="ARBA" id="ARBA00023163"/>
    </source>
</evidence>
<accession>A0A9P0CFS2</accession>
<dbReference type="GO" id="GO:0000978">
    <property type="term" value="F:RNA polymerase II cis-regulatory region sequence-specific DNA binding"/>
    <property type="evidence" value="ECO:0007669"/>
    <property type="project" value="InterPro"/>
</dbReference>